<gene>
    <name evidence="2" type="ORF">PARC_a0943</name>
</gene>
<dbReference type="Proteomes" id="UP000016505">
    <property type="component" value="Chromosome I"/>
</dbReference>
<protein>
    <recommendedName>
        <fullName evidence="4">Membrane protein triplicated sequence</fullName>
    </recommendedName>
</protein>
<reference evidence="2 3" key="1">
    <citation type="journal article" date="2012" name="J. Bacteriol.">
        <title>Genome sequences of type strains of seven species of the marine bacterium Pseudoalteromonas.</title>
        <authorList>
            <person name="Xie B.B."/>
            <person name="Shu Y.L."/>
            <person name="Qin Q.L."/>
            <person name="Rong J.C."/>
            <person name="Zhang X.Y."/>
            <person name="Chen X.L."/>
            <person name="Shi M."/>
            <person name="He H.L."/>
            <person name="Zhou B.C."/>
            <person name="Zhang Y.Z."/>
        </authorList>
    </citation>
    <scope>NUCLEOTIDE SEQUENCE [LARGE SCALE GENOMIC DNA]</scope>
    <source>
        <strain evidence="2 3">A 37-1-2</strain>
    </source>
</reference>
<feature type="transmembrane region" description="Helical" evidence="1">
    <location>
        <begin position="132"/>
        <end position="150"/>
    </location>
</feature>
<evidence type="ECO:0008006" key="4">
    <source>
        <dbReference type="Google" id="ProtNLM"/>
    </source>
</evidence>
<keyword evidence="1" id="KW-0812">Transmembrane</keyword>
<accession>A0A290S022</accession>
<dbReference type="EMBL" id="CP011025">
    <property type="protein sequence ID" value="ATC85624.1"/>
    <property type="molecule type" value="Genomic_DNA"/>
</dbReference>
<feature type="transmembrane region" description="Helical" evidence="1">
    <location>
        <begin position="6"/>
        <end position="29"/>
    </location>
</feature>
<feature type="transmembrane region" description="Helical" evidence="1">
    <location>
        <begin position="72"/>
        <end position="90"/>
    </location>
</feature>
<evidence type="ECO:0000313" key="3">
    <source>
        <dbReference type="Proteomes" id="UP000016505"/>
    </source>
</evidence>
<dbReference type="KEGG" id="part:PARC_a0943"/>
<feature type="transmembrane region" description="Helical" evidence="1">
    <location>
        <begin position="97"/>
        <end position="120"/>
    </location>
</feature>
<feature type="transmembrane region" description="Helical" evidence="1">
    <location>
        <begin position="41"/>
        <end position="60"/>
    </location>
</feature>
<dbReference type="RefSeq" id="WP_010553180.1">
    <property type="nucleotide sequence ID" value="NZ_CP011025.1"/>
</dbReference>
<keyword evidence="1" id="KW-0472">Membrane</keyword>
<organism evidence="2 3">
    <name type="scientific">Pseudoalteromonas arctica A 37-1-2</name>
    <dbReference type="NCBI Taxonomy" id="1117313"/>
    <lineage>
        <taxon>Bacteria</taxon>
        <taxon>Pseudomonadati</taxon>
        <taxon>Pseudomonadota</taxon>
        <taxon>Gammaproteobacteria</taxon>
        <taxon>Alteromonadales</taxon>
        <taxon>Pseudoalteromonadaceae</taxon>
        <taxon>Pseudoalteromonas</taxon>
    </lineage>
</organism>
<proteinExistence type="predicted"/>
<keyword evidence="1" id="KW-1133">Transmembrane helix</keyword>
<evidence type="ECO:0000256" key="1">
    <source>
        <dbReference type="SAM" id="Phobius"/>
    </source>
</evidence>
<name>A0A290S022_9GAMM</name>
<dbReference type="AlphaFoldDB" id="A0A290S022"/>
<evidence type="ECO:0000313" key="2">
    <source>
        <dbReference type="EMBL" id="ATC85624.1"/>
    </source>
</evidence>
<sequence>MFLFELFGLFSLSALVMWAFLMAFFFNIFVYSLGVKRNTTLLISSLIMMVSYSATDYLYTWISYYNTTYFDWAIHDAITIASLIIAYSVVKRSSTSLLYLVTGLSINMILVLFMHLDVYIYGNQEPWILWDIYLYSVNVIDLTMVVALIVDRDFLGLHKLKNKTLNYFKSNDTHKVT</sequence>